<reference evidence="2 3" key="1">
    <citation type="submission" date="2024-09" db="EMBL/GenBank/DDBJ databases">
        <authorList>
            <person name="Sun Q."/>
            <person name="Mori K."/>
        </authorList>
    </citation>
    <scope>NUCLEOTIDE SEQUENCE [LARGE SCALE GENOMIC DNA]</scope>
    <source>
        <strain evidence="2 3">CICC 11035S</strain>
    </source>
</reference>
<protein>
    <submittedName>
        <fullName evidence="2">Enoyl-CoA hydratase-related protein</fullName>
    </submittedName>
</protein>
<dbReference type="Gene3D" id="3.90.226.10">
    <property type="entry name" value="2-enoyl-CoA Hydratase, Chain A, domain 1"/>
    <property type="match status" value="1"/>
</dbReference>
<organism evidence="2 3">
    <name type="scientific">Novosphingobium clariflavum</name>
    <dbReference type="NCBI Taxonomy" id="2029884"/>
    <lineage>
        <taxon>Bacteria</taxon>
        <taxon>Pseudomonadati</taxon>
        <taxon>Pseudomonadota</taxon>
        <taxon>Alphaproteobacteria</taxon>
        <taxon>Sphingomonadales</taxon>
        <taxon>Sphingomonadaceae</taxon>
        <taxon>Novosphingobium</taxon>
    </lineage>
</organism>
<dbReference type="CDD" id="cd06558">
    <property type="entry name" value="crotonase-like"/>
    <property type="match status" value="1"/>
</dbReference>
<dbReference type="PANTHER" id="PTHR43459">
    <property type="entry name" value="ENOYL-COA HYDRATASE"/>
    <property type="match status" value="1"/>
</dbReference>
<dbReference type="PANTHER" id="PTHR43459:SF1">
    <property type="entry name" value="EG:BACN32G11.4 PROTEIN"/>
    <property type="match status" value="1"/>
</dbReference>
<proteinExistence type="inferred from homology"/>
<evidence type="ECO:0000256" key="1">
    <source>
        <dbReference type="ARBA" id="ARBA00005254"/>
    </source>
</evidence>
<dbReference type="RefSeq" id="WP_267219183.1">
    <property type="nucleotide sequence ID" value="NZ_JAPCWC010000003.1"/>
</dbReference>
<dbReference type="Pfam" id="PF00378">
    <property type="entry name" value="ECH_1"/>
    <property type="match status" value="1"/>
</dbReference>
<dbReference type="Gene3D" id="1.10.12.10">
    <property type="entry name" value="Lyase 2-enoyl-coa Hydratase, Chain A, domain 2"/>
    <property type="match status" value="1"/>
</dbReference>
<gene>
    <name evidence="2" type="ORF">ACFFF8_14265</name>
</gene>
<dbReference type="InterPro" id="IPR001753">
    <property type="entry name" value="Enoyl-CoA_hydra/iso"/>
</dbReference>
<evidence type="ECO:0000313" key="3">
    <source>
        <dbReference type="Proteomes" id="UP001589858"/>
    </source>
</evidence>
<keyword evidence="3" id="KW-1185">Reference proteome</keyword>
<comment type="similarity">
    <text evidence="1">Belongs to the enoyl-CoA hydratase/isomerase family.</text>
</comment>
<evidence type="ECO:0000313" key="2">
    <source>
        <dbReference type="EMBL" id="MFC0685762.1"/>
    </source>
</evidence>
<dbReference type="InterPro" id="IPR014748">
    <property type="entry name" value="Enoyl-CoA_hydra_C"/>
</dbReference>
<dbReference type="SUPFAM" id="SSF52096">
    <property type="entry name" value="ClpP/crotonase"/>
    <property type="match status" value="1"/>
</dbReference>
<dbReference type="InterPro" id="IPR029045">
    <property type="entry name" value="ClpP/crotonase-like_dom_sf"/>
</dbReference>
<sequence>MTYEKVLYRLENGVARIAMNDPATRNAGSAQMGEELFDAMTRAAFEARAVVLTGEGKAFCSGANLGDAAGMLADPRRDVGTLLDRHFNPVIVAMRDMEQPVVTAVRGAAAGVGAGLAMAGDLILCGESGFFLQAFRHVGLVPDGGSSWLLTRAVGRVRAMEMMLLGERLPAARALEWGLVTRVVADEDLDAAAMALAGELARGPWSLRRIKQVAWAAADCTLEQALTNERLGQRDASRTEDFVEGVTAFAEKREAVFKGR</sequence>
<accession>A0ABV6S939</accession>
<name>A0ABV6S939_9SPHN</name>
<dbReference type="Proteomes" id="UP001589858">
    <property type="component" value="Unassembled WGS sequence"/>
</dbReference>
<comment type="caution">
    <text evidence="2">The sequence shown here is derived from an EMBL/GenBank/DDBJ whole genome shotgun (WGS) entry which is preliminary data.</text>
</comment>
<dbReference type="EMBL" id="JBHLTM010000055">
    <property type="protein sequence ID" value="MFC0685762.1"/>
    <property type="molecule type" value="Genomic_DNA"/>
</dbReference>